<evidence type="ECO:0000313" key="11">
    <source>
        <dbReference type="EMBL" id="OKO94244.1"/>
    </source>
</evidence>
<reference evidence="11 12" key="1">
    <citation type="submission" date="2016-11" db="EMBL/GenBank/DDBJ databases">
        <authorList>
            <person name="Kadnikov V."/>
            <person name="Nazina T."/>
        </authorList>
    </citation>
    <scope>NUCLEOTIDE SEQUENCE [LARGE SCALE GENOMIC DNA]</scope>
    <source>
        <strain evidence="11 12">1017</strain>
    </source>
</reference>
<evidence type="ECO:0000256" key="2">
    <source>
        <dbReference type="ARBA" id="ARBA00022448"/>
    </source>
</evidence>
<feature type="transmembrane region" description="Helical" evidence="9">
    <location>
        <begin position="88"/>
        <end position="106"/>
    </location>
</feature>
<dbReference type="EMBL" id="MQMG01000016">
    <property type="protein sequence ID" value="OKO94244.1"/>
    <property type="molecule type" value="Genomic_DNA"/>
</dbReference>
<keyword evidence="6 9" id="KW-1133">Transmembrane helix</keyword>
<dbReference type="Pfam" id="PF04290">
    <property type="entry name" value="DctQ"/>
    <property type="match status" value="1"/>
</dbReference>
<protein>
    <submittedName>
        <fullName evidence="11">TRAP-type C4-dicarboxylate transport system, small permease component</fullName>
    </submittedName>
</protein>
<evidence type="ECO:0000256" key="6">
    <source>
        <dbReference type="ARBA" id="ARBA00022989"/>
    </source>
</evidence>
<evidence type="ECO:0000256" key="4">
    <source>
        <dbReference type="ARBA" id="ARBA00022519"/>
    </source>
</evidence>
<feature type="transmembrane region" description="Helical" evidence="9">
    <location>
        <begin position="50"/>
        <end position="67"/>
    </location>
</feature>
<accession>A0A1Q5T1Z5</accession>
<evidence type="ECO:0000256" key="7">
    <source>
        <dbReference type="ARBA" id="ARBA00023136"/>
    </source>
</evidence>
<dbReference type="PANTHER" id="PTHR35011">
    <property type="entry name" value="2,3-DIKETO-L-GULONATE TRAP TRANSPORTER SMALL PERMEASE PROTEIN YIAM"/>
    <property type="match status" value="1"/>
</dbReference>
<evidence type="ECO:0000259" key="10">
    <source>
        <dbReference type="Pfam" id="PF04290"/>
    </source>
</evidence>
<dbReference type="InterPro" id="IPR055348">
    <property type="entry name" value="DctQ"/>
</dbReference>
<evidence type="ECO:0000256" key="8">
    <source>
        <dbReference type="ARBA" id="ARBA00038436"/>
    </source>
</evidence>
<dbReference type="GO" id="GO:0022857">
    <property type="term" value="F:transmembrane transporter activity"/>
    <property type="evidence" value="ECO:0007669"/>
    <property type="project" value="TreeGrafter"/>
</dbReference>
<comment type="caution">
    <text evidence="11">The sequence shown here is derived from an EMBL/GenBank/DDBJ whole genome shotgun (WGS) entry which is preliminary data.</text>
</comment>
<dbReference type="Proteomes" id="UP000186030">
    <property type="component" value="Unassembled WGS sequence"/>
</dbReference>
<evidence type="ECO:0000313" key="12">
    <source>
        <dbReference type="Proteomes" id="UP000186030"/>
    </source>
</evidence>
<keyword evidence="4" id="KW-0997">Cell inner membrane</keyword>
<dbReference type="GO" id="GO:0015740">
    <property type="term" value="P:C4-dicarboxylate transport"/>
    <property type="evidence" value="ECO:0007669"/>
    <property type="project" value="TreeGrafter"/>
</dbReference>
<reference evidence="12" key="2">
    <citation type="submission" date="2017-01" db="EMBL/GenBank/DDBJ databases">
        <title>Genome sequencing and annotation of Geobacillus sp. 1017, a Hydrocarbon-Oxidizing Thermophilic Bacterium Isolated from a Heavy Oil Reservoir (China).</title>
        <authorList>
            <person name="Kadnikov V.V."/>
            <person name="Mardanov A.V."/>
            <person name="Poltaraus A.B."/>
            <person name="Sokolova D.S."/>
            <person name="Semenova E.M."/>
            <person name="Ravin N.V."/>
            <person name="Tourova T.P."/>
            <person name="Nazina T.N."/>
        </authorList>
    </citation>
    <scope>NUCLEOTIDE SEQUENCE [LARGE SCALE GENOMIC DNA]</scope>
    <source>
        <strain evidence="12">1017</strain>
    </source>
</reference>
<evidence type="ECO:0000256" key="3">
    <source>
        <dbReference type="ARBA" id="ARBA00022475"/>
    </source>
</evidence>
<feature type="domain" description="Tripartite ATP-independent periplasmic transporters DctQ component" evidence="10">
    <location>
        <begin position="26"/>
        <end position="153"/>
    </location>
</feature>
<dbReference type="InterPro" id="IPR007387">
    <property type="entry name" value="TRAP_DctQ"/>
</dbReference>
<evidence type="ECO:0000256" key="5">
    <source>
        <dbReference type="ARBA" id="ARBA00022692"/>
    </source>
</evidence>
<gene>
    <name evidence="11" type="ORF">BRO54_1589</name>
</gene>
<evidence type="ECO:0000256" key="1">
    <source>
        <dbReference type="ARBA" id="ARBA00004429"/>
    </source>
</evidence>
<organism evidence="11 12">
    <name type="scientific">Geobacillus proteiniphilus</name>
    <dbReference type="NCBI Taxonomy" id="860353"/>
    <lineage>
        <taxon>Bacteria</taxon>
        <taxon>Bacillati</taxon>
        <taxon>Bacillota</taxon>
        <taxon>Bacilli</taxon>
        <taxon>Bacillales</taxon>
        <taxon>Anoxybacillaceae</taxon>
        <taxon>Geobacillus</taxon>
    </lineage>
</organism>
<evidence type="ECO:0000256" key="9">
    <source>
        <dbReference type="SAM" id="Phobius"/>
    </source>
</evidence>
<dbReference type="GO" id="GO:0005886">
    <property type="term" value="C:plasma membrane"/>
    <property type="evidence" value="ECO:0007669"/>
    <property type="project" value="UniProtKB-SubCell"/>
</dbReference>
<keyword evidence="5 9" id="KW-0812">Transmembrane</keyword>
<sequence length="199" mass="21656">MELFKKAGKFLDGALNVLMASTLAFMCILVFGNVVLRYGFNSGITWSEEMSRFLFIWMSFLGAIGALKDNDHLGVDTLVRKLPTGAKRIVFVISNAIVLYVLYLLFDGSWKITLSSVGSRAPATGLSMAFIYGTGLVVSIGMGLIILVHLYQALFRPGAIDELTRMKESEEEIMAAAPVQHEATELALGRKQGAAGGER</sequence>
<dbReference type="AlphaFoldDB" id="A0A1Q5T1Z5"/>
<feature type="transmembrane region" description="Helical" evidence="9">
    <location>
        <begin position="126"/>
        <end position="151"/>
    </location>
</feature>
<keyword evidence="7 9" id="KW-0472">Membrane</keyword>
<comment type="similarity">
    <text evidence="8">Belongs to the TRAP transporter small permease family.</text>
</comment>
<keyword evidence="2" id="KW-0813">Transport</keyword>
<dbReference type="RefSeq" id="WP_041467879.1">
    <property type="nucleotide sequence ID" value="NZ_MQMG01000016.1"/>
</dbReference>
<name>A0A1Q5T1Z5_9BACL</name>
<feature type="transmembrane region" description="Helical" evidence="9">
    <location>
        <begin position="14"/>
        <end position="38"/>
    </location>
</feature>
<dbReference type="PANTHER" id="PTHR35011:SF2">
    <property type="entry name" value="2,3-DIKETO-L-GULONATE TRAP TRANSPORTER SMALL PERMEASE PROTEIN YIAM"/>
    <property type="match status" value="1"/>
</dbReference>
<keyword evidence="3" id="KW-1003">Cell membrane</keyword>
<comment type="subcellular location">
    <subcellularLocation>
        <location evidence="1">Cell inner membrane</location>
        <topology evidence="1">Multi-pass membrane protein</topology>
    </subcellularLocation>
</comment>
<proteinExistence type="inferred from homology"/>